<dbReference type="OrthoDB" id="2149806at2"/>
<feature type="domain" description="NAD(P)-binding" evidence="1">
    <location>
        <begin position="7"/>
        <end position="122"/>
    </location>
</feature>
<name>A0A0A2MTW4_9FLAO</name>
<dbReference type="EMBL" id="JRLY01000001">
    <property type="protein sequence ID" value="KGO95051.1"/>
    <property type="molecule type" value="Genomic_DNA"/>
</dbReference>
<dbReference type="InterPro" id="IPR036291">
    <property type="entry name" value="NAD(P)-bd_dom_sf"/>
</dbReference>
<comment type="caution">
    <text evidence="2">The sequence shown here is derived from an EMBL/GenBank/DDBJ whole genome shotgun (WGS) entry which is preliminary data.</text>
</comment>
<gene>
    <name evidence="2" type="ORF">Q766_02795</name>
</gene>
<dbReference type="InterPro" id="IPR051604">
    <property type="entry name" value="Ergot_Alk_Oxidoreductase"/>
</dbReference>
<sequence length="303" mass="33584">MKIVITGSLGNIGKPLTQDLVQKGHYVTVISSKEERRAAIESLGATAAIGSFFNVSFLAETFKGADIVYLMEAWEGIGSIFDKDTDFVAAFREIGNNYKNAVEQSEVKRLIHLSSIGAHTDRGTGSLYLHNTVETILNELPGDVSIKFIRPVGFFTNLFRHIQTIKTKGEIIQTYGGDRKEPWVSPLDIAATIAEEMEKSFEGRTIHYVASDEVSPNEVAAVVGEAINMPDLKWTVITDEEMHKGMLAMGMNEWIANGFIEMQAAQRSGSLYDDFYLNKPVLGKVKLKDFAKEFADVYNNATK</sequence>
<dbReference type="Pfam" id="PF13460">
    <property type="entry name" value="NAD_binding_10"/>
    <property type="match status" value="1"/>
</dbReference>
<dbReference type="SUPFAM" id="SSF51735">
    <property type="entry name" value="NAD(P)-binding Rossmann-fold domains"/>
    <property type="match status" value="1"/>
</dbReference>
<accession>A0A0A2MTW4</accession>
<dbReference type="PANTHER" id="PTHR43162">
    <property type="match status" value="1"/>
</dbReference>
<evidence type="ECO:0000259" key="1">
    <source>
        <dbReference type="Pfam" id="PF13460"/>
    </source>
</evidence>
<dbReference type="Gene3D" id="3.40.50.720">
    <property type="entry name" value="NAD(P)-binding Rossmann-like Domain"/>
    <property type="match status" value="1"/>
</dbReference>
<reference evidence="2 3" key="1">
    <citation type="submission" date="2013-09" db="EMBL/GenBank/DDBJ databases">
        <authorList>
            <person name="Zeng Z."/>
            <person name="Chen C."/>
        </authorList>
    </citation>
    <scope>NUCLEOTIDE SEQUENCE [LARGE SCALE GENOMIC DNA]</scope>
    <source>
        <strain evidence="2 3">WB 4.1-42</strain>
    </source>
</reference>
<dbReference type="Gene3D" id="3.90.25.10">
    <property type="entry name" value="UDP-galactose 4-epimerase, domain 1"/>
    <property type="match status" value="1"/>
</dbReference>
<evidence type="ECO:0000313" key="2">
    <source>
        <dbReference type="EMBL" id="KGO95051.1"/>
    </source>
</evidence>
<dbReference type="eggNOG" id="COG0702">
    <property type="taxonomic scope" value="Bacteria"/>
</dbReference>
<keyword evidence="3" id="KW-1185">Reference proteome</keyword>
<dbReference type="AlphaFoldDB" id="A0A0A2MTW4"/>
<protein>
    <submittedName>
        <fullName evidence="2">NAD-dependent dehydratase</fullName>
    </submittedName>
</protein>
<dbReference type="Proteomes" id="UP000030111">
    <property type="component" value="Unassembled WGS sequence"/>
</dbReference>
<organism evidence="2 3">
    <name type="scientific">Flavobacterium subsaxonicum WB 4.1-42 = DSM 21790</name>
    <dbReference type="NCBI Taxonomy" id="1121898"/>
    <lineage>
        <taxon>Bacteria</taxon>
        <taxon>Pseudomonadati</taxon>
        <taxon>Bacteroidota</taxon>
        <taxon>Flavobacteriia</taxon>
        <taxon>Flavobacteriales</taxon>
        <taxon>Flavobacteriaceae</taxon>
        <taxon>Flavobacterium</taxon>
    </lineage>
</organism>
<evidence type="ECO:0000313" key="3">
    <source>
        <dbReference type="Proteomes" id="UP000030111"/>
    </source>
</evidence>
<dbReference type="RefSeq" id="WP_026992430.1">
    <property type="nucleotide sequence ID" value="NZ_JRLY01000001.1"/>
</dbReference>
<proteinExistence type="predicted"/>
<dbReference type="STRING" id="1121898.GCA_000422725_01031"/>
<dbReference type="InterPro" id="IPR016040">
    <property type="entry name" value="NAD(P)-bd_dom"/>
</dbReference>
<dbReference type="PANTHER" id="PTHR43162:SF1">
    <property type="entry name" value="PRESTALK A DIFFERENTIATION PROTEIN A"/>
    <property type="match status" value="1"/>
</dbReference>